<evidence type="ECO:0000313" key="3">
    <source>
        <dbReference type="Proteomes" id="UP000784294"/>
    </source>
</evidence>
<evidence type="ECO:0000313" key="2">
    <source>
        <dbReference type="EMBL" id="VEL06825.1"/>
    </source>
</evidence>
<protein>
    <submittedName>
        <fullName evidence="2">Uncharacterized protein</fullName>
    </submittedName>
</protein>
<dbReference type="AlphaFoldDB" id="A0A448WA82"/>
<reference evidence="2" key="1">
    <citation type="submission" date="2018-11" db="EMBL/GenBank/DDBJ databases">
        <authorList>
            <consortium name="Pathogen Informatics"/>
        </authorList>
    </citation>
    <scope>NUCLEOTIDE SEQUENCE</scope>
</reference>
<keyword evidence="1" id="KW-1133">Transmembrane helix</keyword>
<keyword evidence="1" id="KW-0812">Transmembrane</keyword>
<organism evidence="2 3">
    <name type="scientific">Protopolystoma xenopodis</name>
    <dbReference type="NCBI Taxonomy" id="117903"/>
    <lineage>
        <taxon>Eukaryota</taxon>
        <taxon>Metazoa</taxon>
        <taxon>Spiralia</taxon>
        <taxon>Lophotrochozoa</taxon>
        <taxon>Platyhelminthes</taxon>
        <taxon>Monogenea</taxon>
        <taxon>Polyopisthocotylea</taxon>
        <taxon>Polystomatidea</taxon>
        <taxon>Polystomatidae</taxon>
        <taxon>Protopolystoma</taxon>
    </lineage>
</organism>
<proteinExistence type="predicted"/>
<dbReference type="EMBL" id="CAAALY010000472">
    <property type="protein sequence ID" value="VEL06825.1"/>
    <property type="molecule type" value="Genomic_DNA"/>
</dbReference>
<sequence length="93" mass="10563">MNKSVHGEPTNSRLGHIFCASIHTTMFMTFLCPSLVCCGNFNFLWKRMIKRFLGNSDQKTPADLHCTEVVWYQYDVLADAVHETSSNVSAKMC</sequence>
<gene>
    <name evidence="2" type="ORF">PXEA_LOCUS265</name>
</gene>
<feature type="transmembrane region" description="Helical" evidence="1">
    <location>
        <begin position="20"/>
        <end position="45"/>
    </location>
</feature>
<accession>A0A448WA82</accession>
<dbReference type="Proteomes" id="UP000784294">
    <property type="component" value="Unassembled WGS sequence"/>
</dbReference>
<name>A0A448WA82_9PLAT</name>
<keyword evidence="1" id="KW-0472">Membrane</keyword>
<keyword evidence="3" id="KW-1185">Reference proteome</keyword>
<comment type="caution">
    <text evidence="2">The sequence shown here is derived from an EMBL/GenBank/DDBJ whole genome shotgun (WGS) entry which is preliminary data.</text>
</comment>
<evidence type="ECO:0000256" key="1">
    <source>
        <dbReference type="SAM" id="Phobius"/>
    </source>
</evidence>